<proteinExistence type="predicted"/>
<dbReference type="Proteomes" id="UP001239445">
    <property type="component" value="Unassembled WGS sequence"/>
</dbReference>
<organism evidence="2 3">
    <name type="scientific">Echria macrotheca</name>
    <dbReference type="NCBI Taxonomy" id="438768"/>
    <lineage>
        <taxon>Eukaryota</taxon>
        <taxon>Fungi</taxon>
        <taxon>Dikarya</taxon>
        <taxon>Ascomycota</taxon>
        <taxon>Pezizomycotina</taxon>
        <taxon>Sordariomycetes</taxon>
        <taxon>Sordariomycetidae</taxon>
        <taxon>Sordariales</taxon>
        <taxon>Schizotheciaceae</taxon>
        <taxon>Echria</taxon>
    </lineage>
</organism>
<dbReference type="EMBL" id="MU839831">
    <property type="protein sequence ID" value="KAK1756683.1"/>
    <property type="molecule type" value="Genomic_DNA"/>
</dbReference>
<dbReference type="AlphaFoldDB" id="A0AAJ0BE89"/>
<gene>
    <name evidence="2" type="ORF">QBC47DRAFT_168368</name>
</gene>
<name>A0AAJ0BE89_9PEZI</name>
<sequence length="214" mass="23681">MIRSAASPNPQRYTIRIRPAGPVLPPNTTTMAATTSVGAVPDRHHMSPTSALHHNRDLALQKYLLLQEQHEYLRQHLDELRPVRSSSGSTATTSPASSPTRAGLNPGILGPSPISPHHHRGFAGRPGRRTSLPTGIAWGTELDTLPDGGILSQVAMEEARLCDVNEGIKRTLTELLNCETVREDQAFRTWVQRRLMDTERELRSGRRRRSAPEP</sequence>
<evidence type="ECO:0000313" key="2">
    <source>
        <dbReference type="EMBL" id="KAK1756683.1"/>
    </source>
</evidence>
<accession>A0AAJ0BE89</accession>
<feature type="compositionally biased region" description="Basic residues" evidence="1">
    <location>
        <begin position="116"/>
        <end position="128"/>
    </location>
</feature>
<reference evidence="2" key="1">
    <citation type="submission" date="2023-06" db="EMBL/GenBank/DDBJ databases">
        <title>Genome-scale phylogeny and comparative genomics of the fungal order Sordariales.</title>
        <authorList>
            <consortium name="Lawrence Berkeley National Laboratory"/>
            <person name="Hensen N."/>
            <person name="Bonometti L."/>
            <person name="Westerberg I."/>
            <person name="Brannstrom I.O."/>
            <person name="Guillou S."/>
            <person name="Cros-Aarteil S."/>
            <person name="Calhoun S."/>
            <person name="Haridas S."/>
            <person name="Kuo A."/>
            <person name="Mondo S."/>
            <person name="Pangilinan J."/>
            <person name="Riley R."/>
            <person name="Labutti K."/>
            <person name="Andreopoulos B."/>
            <person name="Lipzen A."/>
            <person name="Chen C."/>
            <person name="Yanf M."/>
            <person name="Daum C."/>
            <person name="Ng V."/>
            <person name="Clum A."/>
            <person name="Steindorff A."/>
            <person name="Ohm R."/>
            <person name="Martin F."/>
            <person name="Silar P."/>
            <person name="Natvig D."/>
            <person name="Lalanne C."/>
            <person name="Gautier V."/>
            <person name="Ament-Velasquez S.L."/>
            <person name="Kruys A."/>
            <person name="Hutchinson M.I."/>
            <person name="Powell A.J."/>
            <person name="Barry K."/>
            <person name="Miller A.N."/>
            <person name="Grigoriev I.V."/>
            <person name="Debuchy R."/>
            <person name="Gladieux P."/>
            <person name="Thoren M.H."/>
            <person name="Johannesson H."/>
        </authorList>
    </citation>
    <scope>NUCLEOTIDE SEQUENCE</scope>
    <source>
        <strain evidence="2">PSN4</strain>
    </source>
</reference>
<keyword evidence="3" id="KW-1185">Reference proteome</keyword>
<feature type="compositionally biased region" description="Polar residues" evidence="1">
    <location>
        <begin position="1"/>
        <end position="12"/>
    </location>
</feature>
<feature type="compositionally biased region" description="Low complexity" evidence="1">
    <location>
        <begin position="84"/>
        <end position="103"/>
    </location>
</feature>
<comment type="caution">
    <text evidence="2">The sequence shown here is derived from an EMBL/GenBank/DDBJ whole genome shotgun (WGS) entry which is preliminary data.</text>
</comment>
<feature type="region of interest" description="Disordered" evidence="1">
    <location>
        <begin position="1"/>
        <end position="29"/>
    </location>
</feature>
<feature type="region of interest" description="Disordered" evidence="1">
    <location>
        <begin position="80"/>
        <end position="130"/>
    </location>
</feature>
<evidence type="ECO:0000256" key="1">
    <source>
        <dbReference type="SAM" id="MobiDB-lite"/>
    </source>
</evidence>
<evidence type="ECO:0000313" key="3">
    <source>
        <dbReference type="Proteomes" id="UP001239445"/>
    </source>
</evidence>
<protein>
    <submittedName>
        <fullName evidence="2">Uncharacterized protein</fullName>
    </submittedName>
</protein>